<feature type="transmembrane region" description="Helical" evidence="1">
    <location>
        <begin position="65"/>
        <end position="87"/>
    </location>
</feature>
<evidence type="ECO:0000313" key="2">
    <source>
        <dbReference type="EMBL" id="MFC7703352.1"/>
    </source>
</evidence>
<gene>
    <name evidence="2" type="ORF">ACFQXB_03985</name>
</gene>
<dbReference type="InterPro" id="IPR007498">
    <property type="entry name" value="PqiA-like"/>
</dbReference>
<sequence>MLTLRLFRWSSESTVSVITGLQALWREDVVLALLVTFLAVVAPYLKTLGLALVQFRLASPRLAPALFWLGRLAMADVFLIAVWIMALRGLGVGRIEVQPGLYLFTGCILLSLLLSVLTDKRGA</sequence>
<keyword evidence="1" id="KW-0812">Transmembrane</keyword>
<comment type="caution">
    <text evidence="2">The sequence shown here is derived from an EMBL/GenBank/DDBJ whole genome shotgun (WGS) entry which is preliminary data.</text>
</comment>
<dbReference type="Proteomes" id="UP001596516">
    <property type="component" value="Unassembled WGS sequence"/>
</dbReference>
<dbReference type="EMBL" id="JBHTFQ010000002">
    <property type="protein sequence ID" value="MFC7703352.1"/>
    <property type="molecule type" value="Genomic_DNA"/>
</dbReference>
<reference evidence="3" key="1">
    <citation type="journal article" date="2019" name="Int. J. Syst. Evol. Microbiol.">
        <title>The Global Catalogue of Microorganisms (GCM) 10K type strain sequencing project: providing services to taxonomists for standard genome sequencing and annotation.</title>
        <authorList>
            <consortium name="The Broad Institute Genomics Platform"/>
            <consortium name="The Broad Institute Genome Sequencing Center for Infectious Disease"/>
            <person name="Wu L."/>
            <person name="Ma J."/>
        </authorList>
    </citation>
    <scope>NUCLEOTIDE SEQUENCE [LARGE SCALE GENOMIC DNA]</scope>
    <source>
        <strain evidence="3">CGMCC 1.12750</strain>
    </source>
</reference>
<accession>A0ABW2UF97</accession>
<protein>
    <submittedName>
        <fullName evidence="2">Paraquat-inducible protein A</fullName>
    </submittedName>
</protein>
<evidence type="ECO:0000313" key="3">
    <source>
        <dbReference type="Proteomes" id="UP001596516"/>
    </source>
</evidence>
<name>A0ABW2UF97_9RHOB</name>
<keyword evidence="1" id="KW-0472">Membrane</keyword>
<evidence type="ECO:0000256" key="1">
    <source>
        <dbReference type="SAM" id="Phobius"/>
    </source>
</evidence>
<dbReference type="RefSeq" id="WP_377399496.1">
    <property type="nucleotide sequence ID" value="NZ_JBHTFQ010000002.1"/>
</dbReference>
<proteinExistence type="predicted"/>
<keyword evidence="3" id="KW-1185">Reference proteome</keyword>
<dbReference type="Pfam" id="PF04403">
    <property type="entry name" value="PqiA"/>
    <property type="match status" value="1"/>
</dbReference>
<organism evidence="2 3">
    <name type="scientific">Plastorhodobacter daqingensis</name>
    <dbReference type="NCBI Taxonomy" id="1387281"/>
    <lineage>
        <taxon>Bacteria</taxon>
        <taxon>Pseudomonadati</taxon>
        <taxon>Pseudomonadota</taxon>
        <taxon>Alphaproteobacteria</taxon>
        <taxon>Rhodobacterales</taxon>
        <taxon>Paracoccaceae</taxon>
        <taxon>Plastorhodobacter</taxon>
    </lineage>
</organism>
<keyword evidence="1" id="KW-1133">Transmembrane helix</keyword>
<feature type="transmembrane region" description="Helical" evidence="1">
    <location>
        <begin position="29"/>
        <end position="53"/>
    </location>
</feature>
<feature type="transmembrane region" description="Helical" evidence="1">
    <location>
        <begin position="99"/>
        <end position="117"/>
    </location>
</feature>